<evidence type="ECO:0000313" key="4">
    <source>
        <dbReference type="EMBL" id="KAK9746170.1"/>
    </source>
</evidence>
<evidence type="ECO:0000313" key="5">
    <source>
        <dbReference type="Proteomes" id="UP001458880"/>
    </source>
</evidence>
<keyword evidence="5" id="KW-1185">Reference proteome</keyword>
<dbReference type="Proteomes" id="UP001458880">
    <property type="component" value="Unassembled WGS sequence"/>
</dbReference>
<accession>A0AAW1MIR0</accession>
<feature type="chain" id="PRO_5043329386" evidence="3">
    <location>
        <begin position="20"/>
        <end position="344"/>
    </location>
</feature>
<dbReference type="Pfam" id="PF13306">
    <property type="entry name" value="LRR_5"/>
    <property type="match status" value="1"/>
</dbReference>
<dbReference type="InterPro" id="IPR026906">
    <property type="entry name" value="LRR_5"/>
</dbReference>
<evidence type="ECO:0000256" key="1">
    <source>
        <dbReference type="ARBA" id="ARBA00022614"/>
    </source>
</evidence>
<dbReference type="SUPFAM" id="SSF52058">
    <property type="entry name" value="L domain-like"/>
    <property type="match status" value="1"/>
</dbReference>
<comment type="caution">
    <text evidence="4">The sequence shown here is derived from an EMBL/GenBank/DDBJ whole genome shotgun (WGS) entry which is preliminary data.</text>
</comment>
<evidence type="ECO:0000256" key="2">
    <source>
        <dbReference type="ARBA" id="ARBA00022737"/>
    </source>
</evidence>
<dbReference type="PANTHER" id="PTHR24369:SF211">
    <property type="entry name" value="LEUCINE-RICH REPEAT-CONTAINING PROTEIN 15-LIKE"/>
    <property type="match status" value="1"/>
</dbReference>
<proteinExistence type="predicted"/>
<dbReference type="GO" id="GO:0005886">
    <property type="term" value="C:plasma membrane"/>
    <property type="evidence" value="ECO:0007669"/>
    <property type="project" value="TreeGrafter"/>
</dbReference>
<dbReference type="PROSITE" id="PS51257">
    <property type="entry name" value="PROKAR_LIPOPROTEIN"/>
    <property type="match status" value="1"/>
</dbReference>
<dbReference type="Gene3D" id="3.80.10.10">
    <property type="entry name" value="Ribonuclease Inhibitor"/>
    <property type="match status" value="3"/>
</dbReference>
<dbReference type="AlphaFoldDB" id="A0AAW1MIR0"/>
<dbReference type="Pfam" id="PF13855">
    <property type="entry name" value="LRR_8"/>
    <property type="match status" value="1"/>
</dbReference>
<organism evidence="4 5">
    <name type="scientific">Popillia japonica</name>
    <name type="common">Japanese beetle</name>
    <dbReference type="NCBI Taxonomy" id="7064"/>
    <lineage>
        <taxon>Eukaryota</taxon>
        <taxon>Metazoa</taxon>
        <taxon>Ecdysozoa</taxon>
        <taxon>Arthropoda</taxon>
        <taxon>Hexapoda</taxon>
        <taxon>Insecta</taxon>
        <taxon>Pterygota</taxon>
        <taxon>Neoptera</taxon>
        <taxon>Endopterygota</taxon>
        <taxon>Coleoptera</taxon>
        <taxon>Polyphaga</taxon>
        <taxon>Scarabaeiformia</taxon>
        <taxon>Scarabaeidae</taxon>
        <taxon>Rutelinae</taxon>
        <taxon>Popillia</taxon>
    </lineage>
</organism>
<keyword evidence="1" id="KW-0433">Leucine-rich repeat</keyword>
<dbReference type="InterPro" id="IPR050541">
    <property type="entry name" value="LRR_TM_domain-containing"/>
</dbReference>
<protein>
    <submittedName>
        <fullName evidence="4">BspA type Leucine rich repeat region (6 copies)</fullName>
    </submittedName>
</protein>
<name>A0AAW1MIR0_POPJA</name>
<dbReference type="InterPro" id="IPR001611">
    <property type="entry name" value="Leu-rich_rpt"/>
</dbReference>
<dbReference type="PANTHER" id="PTHR24369">
    <property type="entry name" value="ANTIGEN BSP, PUTATIVE-RELATED"/>
    <property type="match status" value="1"/>
</dbReference>
<dbReference type="EMBL" id="JASPKY010000041">
    <property type="protein sequence ID" value="KAK9746170.1"/>
    <property type="molecule type" value="Genomic_DNA"/>
</dbReference>
<feature type="signal peptide" evidence="3">
    <location>
        <begin position="1"/>
        <end position="19"/>
    </location>
</feature>
<evidence type="ECO:0000256" key="3">
    <source>
        <dbReference type="SAM" id="SignalP"/>
    </source>
</evidence>
<keyword evidence="2" id="KW-0677">Repeat</keyword>
<keyword evidence="3" id="KW-0732">Signal</keyword>
<sequence>MVKHIIVLVILCSVNFSSCACPKTFRNAMVTITDENGYQNEIRINDCLHNSSIRTFSLLSRTKKILKDTFYNLTNLERIEVRDVGLYVIEPKFAENIPNVAIFDAYKNQIEIIENNVFNNFKSWKILLDSNRIFYVEDGAFHGMHMTYLNLNDNQLSAINSSWFYHTQIYDLALAYNKITSLDALTFSGIFGVEILWLQFNKINYIAHDTFSIHLDLKRLYLSGNSLLYLDFNSPKSLQYLDVSFNLISSILFENTTELVGVSIYPNPLICKCLLRFWKKIGKLNIEIRESLFLKTPLEEEYPMCIAANYITCGEDSAIADNALYKEYFKLVNYCNLWDFSYRR</sequence>
<gene>
    <name evidence="4" type="ORF">QE152_g6220</name>
</gene>
<reference evidence="4 5" key="1">
    <citation type="journal article" date="2024" name="BMC Genomics">
        <title>De novo assembly and annotation of Popillia japonica's genome with initial clues to its potential as an invasive pest.</title>
        <authorList>
            <person name="Cucini C."/>
            <person name="Boschi S."/>
            <person name="Funari R."/>
            <person name="Cardaioli E."/>
            <person name="Iannotti N."/>
            <person name="Marturano G."/>
            <person name="Paoli F."/>
            <person name="Bruttini M."/>
            <person name="Carapelli A."/>
            <person name="Frati F."/>
            <person name="Nardi F."/>
        </authorList>
    </citation>
    <scope>NUCLEOTIDE SEQUENCE [LARGE SCALE GENOMIC DNA]</scope>
    <source>
        <strain evidence="4">DMR45628</strain>
    </source>
</reference>
<dbReference type="InterPro" id="IPR032675">
    <property type="entry name" value="LRR_dom_sf"/>
</dbReference>